<dbReference type="InterPro" id="IPR006448">
    <property type="entry name" value="Phage_term_ssu_P27"/>
</dbReference>
<gene>
    <name evidence="2" type="ORF">HH800_15670</name>
</gene>
<dbReference type="RefSeq" id="WP_169861616.1">
    <property type="nucleotide sequence ID" value="NZ_CP053021.1"/>
</dbReference>
<sequence>MARPSKPTEIKLLSGNPGNRPLNLTEPRPTGGPVRPTVMTPAAKKIWAKLVTAMPDGVYTTADSHLLAAYCEAVAAHQRATRKIMEGADEIVGSTGQTKISPWFKEQADSARLIVTLGAKLGLDPVSRQQINGGEDSGRNAYTGDFDIN</sequence>
<protein>
    <submittedName>
        <fullName evidence="2">P27 family phage terminase small subunit</fullName>
    </submittedName>
</protein>
<organism evidence="2 3">
    <name type="scientific">Sphingobium yanoikuyae</name>
    <name type="common">Sphingomonas yanoikuyae</name>
    <dbReference type="NCBI Taxonomy" id="13690"/>
    <lineage>
        <taxon>Bacteria</taxon>
        <taxon>Pseudomonadati</taxon>
        <taxon>Pseudomonadota</taxon>
        <taxon>Alphaproteobacteria</taxon>
        <taxon>Sphingomonadales</taxon>
        <taxon>Sphingomonadaceae</taxon>
        <taxon>Sphingobium</taxon>
    </lineage>
</organism>
<proteinExistence type="predicted"/>
<evidence type="ECO:0000256" key="1">
    <source>
        <dbReference type="SAM" id="MobiDB-lite"/>
    </source>
</evidence>
<reference evidence="2 3" key="1">
    <citation type="submission" date="2020-04" db="EMBL/GenBank/DDBJ databases">
        <title>The Whole Genome Analysis of High salt-tolerant Sphingobium yanoikuyae YC-XJ2 with Aryl organophosphorus flame retardants (aryl-OPFRs)-degrading capacity and characteristics of Related phosphotriesterase.</title>
        <authorList>
            <person name="Li X."/>
        </authorList>
    </citation>
    <scope>NUCLEOTIDE SEQUENCE [LARGE SCALE GENOMIC DNA]</scope>
    <source>
        <strain evidence="2 3">YC-XJ2</strain>
    </source>
</reference>
<evidence type="ECO:0000313" key="3">
    <source>
        <dbReference type="Proteomes" id="UP000502611"/>
    </source>
</evidence>
<feature type="region of interest" description="Disordered" evidence="1">
    <location>
        <begin position="128"/>
        <end position="149"/>
    </location>
</feature>
<dbReference type="AlphaFoldDB" id="A0A6M4G8L1"/>
<dbReference type="EMBL" id="CP053021">
    <property type="protein sequence ID" value="QJR03489.1"/>
    <property type="molecule type" value="Genomic_DNA"/>
</dbReference>
<feature type="region of interest" description="Disordered" evidence="1">
    <location>
        <begin position="1"/>
        <end position="36"/>
    </location>
</feature>
<accession>A0A6M4G8L1</accession>
<name>A0A6M4G8L1_SPHYA</name>
<evidence type="ECO:0000313" key="2">
    <source>
        <dbReference type="EMBL" id="QJR03489.1"/>
    </source>
</evidence>
<dbReference type="Proteomes" id="UP000502611">
    <property type="component" value="Chromosome"/>
</dbReference>
<dbReference type="Pfam" id="PF05119">
    <property type="entry name" value="Terminase_4"/>
    <property type="match status" value="1"/>
</dbReference>